<dbReference type="Gene3D" id="3.10.20.90">
    <property type="entry name" value="Phosphatidylinositol 3-kinase Catalytic Subunit, Chain A, domain 1"/>
    <property type="match status" value="1"/>
</dbReference>
<dbReference type="OrthoDB" id="2803768at2759"/>
<evidence type="ECO:0000313" key="4">
    <source>
        <dbReference type="Proteomes" id="UP000076727"/>
    </source>
</evidence>
<gene>
    <name evidence="3" type="ORF">DAEQUDRAFT_767205</name>
</gene>
<organism evidence="3 4">
    <name type="scientific">Daedalea quercina L-15889</name>
    <dbReference type="NCBI Taxonomy" id="1314783"/>
    <lineage>
        <taxon>Eukaryota</taxon>
        <taxon>Fungi</taxon>
        <taxon>Dikarya</taxon>
        <taxon>Basidiomycota</taxon>
        <taxon>Agaricomycotina</taxon>
        <taxon>Agaricomycetes</taxon>
        <taxon>Polyporales</taxon>
        <taxon>Fomitopsis</taxon>
    </lineage>
</organism>
<dbReference type="AlphaFoldDB" id="A0A165NWW2"/>
<feature type="region of interest" description="Disordered" evidence="1">
    <location>
        <begin position="91"/>
        <end position="188"/>
    </location>
</feature>
<dbReference type="Pfam" id="PF00564">
    <property type="entry name" value="PB1"/>
    <property type="match status" value="1"/>
</dbReference>
<dbReference type="Proteomes" id="UP000076727">
    <property type="component" value="Unassembled WGS sequence"/>
</dbReference>
<evidence type="ECO:0000256" key="1">
    <source>
        <dbReference type="SAM" id="MobiDB-lite"/>
    </source>
</evidence>
<dbReference type="EMBL" id="KV429076">
    <property type="protein sequence ID" value="KZT67480.1"/>
    <property type="molecule type" value="Genomic_DNA"/>
</dbReference>
<evidence type="ECO:0000313" key="3">
    <source>
        <dbReference type="EMBL" id="KZT67480.1"/>
    </source>
</evidence>
<feature type="compositionally biased region" description="Basic and acidic residues" evidence="1">
    <location>
        <begin position="131"/>
        <end position="147"/>
    </location>
</feature>
<sequence>MSTPQLYVKFSQPNGTTRAAVFATAPTWDVLATCVKSFFDIPKTSVALTYVDTDGDEVTLDTQYELQELLSTLPADAGSTTLKFVVRDTRGPRELRTPEDADRTMSTPAPGCDDSDELTVEQAGSPGVRGDGSEHEQVMPPDDERTPSGRLIGMPSIPPRGHGGHRGGRRGGRGGFGGPFHIHRGRPHGPFPFPGAHGPFCHGRDRFVRRGPPPPPIHHEIFRARSAPPEPRFDAPDSDPEDVFPPEDFISFHWPVPLFGGSHSQSLRLSREGGRDRRPHGHHYHHGGPGHFGRRPARGSPFGMGRGRDGAFTRDRGGFRPIASFTRSRVCSPTSIHSVLEDEGADALGHPQSAMSWESFDSDDSYVASFGVDII</sequence>
<proteinExistence type="predicted"/>
<feature type="compositionally biased region" description="Basic residues" evidence="1">
    <location>
        <begin position="162"/>
        <end position="172"/>
    </location>
</feature>
<keyword evidence="4" id="KW-1185">Reference proteome</keyword>
<protein>
    <recommendedName>
        <fullName evidence="2">PB1 domain-containing protein</fullName>
    </recommendedName>
</protein>
<feature type="compositionally biased region" description="Basic and acidic residues" evidence="1">
    <location>
        <begin position="306"/>
        <end position="318"/>
    </location>
</feature>
<feature type="region of interest" description="Disordered" evidence="1">
    <location>
        <begin position="264"/>
        <end position="318"/>
    </location>
</feature>
<feature type="compositionally biased region" description="Basic and acidic residues" evidence="1">
    <location>
        <begin position="91"/>
        <end position="103"/>
    </location>
</feature>
<name>A0A165NWW2_9APHY</name>
<accession>A0A165NWW2</accession>
<evidence type="ECO:0000259" key="2">
    <source>
        <dbReference type="Pfam" id="PF00564"/>
    </source>
</evidence>
<dbReference type="SUPFAM" id="SSF54277">
    <property type="entry name" value="CAD &amp; PB1 domains"/>
    <property type="match status" value="1"/>
</dbReference>
<feature type="domain" description="PB1" evidence="2">
    <location>
        <begin position="8"/>
        <end position="88"/>
    </location>
</feature>
<feature type="compositionally biased region" description="Basic residues" evidence="1">
    <location>
        <begin position="277"/>
        <end position="297"/>
    </location>
</feature>
<reference evidence="3 4" key="1">
    <citation type="journal article" date="2016" name="Mol. Biol. Evol.">
        <title>Comparative Genomics of Early-Diverging Mushroom-Forming Fungi Provides Insights into the Origins of Lignocellulose Decay Capabilities.</title>
        <authorList>
            <person name="Nagy L.G."/>
            <person name="Riley R."/>
            <person name="Tritt A."/>
            <person name="Adam C."/>
            <person name="Daum C."/>
            <person name="Floudas D."/>
            <person name="Sun H."/>
            <person name="Yadav J.S."/>
            <person name="Pangilinan J."/>
            <person name="Larsson K.H."/>
            <person name="Matsuura K."/>
            <person name="Barry K."/>
            <person name="Labutti K."/>
            <person name="Kuo R."/>
            <person name="Ohm R.A."/>
            <person name="Bhattacharya S.S."/>
            <person name="Shirouzu T."/>
            <person name="Yoshinaga Y."/>
            <person name="Martin F.M."/>
            <person name="Grigoriev I.V."/>
            <person name="Hibbett D.S."/>
        </authorList>
    </citation>
    <scope>NUCLEOTIDE SEQUENCE [LARGE SCALE GENOMIC DNA]</scope>
    <source>
        <strain evidence="3 4">L-15889</strain>
    </source>
</reference>
<dbReference type="InterPro" id="IPR000270">
    <property type="entry name" value="PB1_dom"/>
</dbReference>